<dbReference type="OrthoDB" id="67682at2759"/>
<dbReference type="Proteomes" id="UP000243579">
    <property type="component" value="Unassembled WGS sequence"/>
</dbReference>
<reference evidence="1 2" key="1">
    <citation type="journal article" date="2014" name="Genome Biol. Evol.">
        <title>The secreted proteins of Achlya hypogyna and Thraustotheca clavata identify the ancestral oomycete secretome and reveal gene acquisitions by horizontal gene transfer.</title>
        <authorList>
            <person name="Misner I."/>
            <person name="Blouin N."/>
            <person name="Leonard G."/>
            <person name="Richards T.A."/>
            <person name="Lane C.E."/>
        </authorList>
    </citation>
    <scope>NUCLEOTIDE SEQUENCE [LARGE SCALE GENOMIC DNA]</scope>
    <source>
        <strain evidence="1 2">ATCC 48635</strain>
    </source>
</reference>
<dbReference type="EMBL" id="JNBR01002420">
    <property type="protein sequence ID" value="OQR82771.1"/>
    <property type="molecule type" value="Genomic_DNA"/>
</dbReference>
<gene>
    <name evidence="1" type="ORF">ACHHYP_15538</name>
</gene>
<accession>A0A1V9YAM6</accession>
<evidence type="ECO:0008006" key="3">
    <source>
        <dbReference type="Google" id="ProtNLM"/>
    </source>
</evidence>
<proteinExistence type="predicted"/>
<dbReference type="AlphaFoldDB" id="A0A1V9YAM6"/>
<name>A0A1V9YAM6_ACHHY</name>
<evidence type="ECO:0000313" key="2">
    <source>
        <dbReference type="Proteomes" id="UP000243579"/>
    </source>
</evidence>
<sequence length="141" mass="16005">MSKERFLPEDEDDIVLARLMAVGLATVDGWPSAYAANFPLSLKGIVPPTEFHTCIEAINQVVNDYYPCLPCYGCGYLCCISTLGLSLLMRQPCTKELENAIDIVLKRINSREPFLYRGLVWKLKRPRHTYTSWIEICQVAC</sequence>
<evidence type="ECO:0000313" key="1">
    <source>
        <dbReference type="EMBL" id="OQR82771.1"/>
    </source>
</evidence>
<comment type="caution">
    <text evidence="1">The sequence shown here is derived from an EMBL/GenBank/DDBJ whole genome shotgun (WGS) entry which is preliminary data.</text>
</comment>
<keyword evidence="2" id="KW-1185">Reference proteome</keyword>
<organism evidence="1 2">
    <name type="scientific">Achlya hypogyna</name>
    <name type="common">Oomycete</name>
    <name type="synonym">Protoachlya hypogyna</name>
    <dbReference type="NCBI Taxonomy" id="1202772"/>
    <lineage>
        <taxon>Eukaryota</taxon>
        <taxon>Sar</taxon>
        <taxon>Stramenopiles</taxon>
        <taxon>Oomycota</taxon>
        <taxon>Saprolegniomycetes</taxon>
        <taxon>Saprolegniales</taxon>
        <taxon>Achlyaceae</taxon>
        <taxon>Achlya</taxon>
    </lineage>
</organism>
<protein>
    <recommendedName>
        <fullName evidence="3">Golgin subfamily A member 7/ERF4 domain-containing protein</fullName>
    </recommendedName>
</protein>